<feature type="compositionally biased region" description="Pro residues" evidence="1">
    <location>
        <begin position="152"/>
        <end position="162"/>
    </location>
</feature>
<feature type="compositionally biased region" description="Basic and acidic residues" evidence="1">
    <location>
        <begin position="27"/>
        <end position="43"/>
    </location>
</feature>
<evidence type="ECO:0000256" key="2">
    <source>
        <dbReference type="SAM" id="Phobius"/>
    </source>
</evidence>
<feature type="domain" description="Zinc-ribbon" evidence="3">
    <location>
        <begin position="3"/>
        <end position="25"/>
    </location>
</feature>
<sequence>MAFCTQCGARLPDAARFCPRCGSPVPHADEGATPERGERERATPRASPPAHDLPPEGLHFGPDPRQPQRTIPVPPPQGDRATDRDEDEDDDHGGGTGTRLLVILALVAVAVLGVVFWQQREGIRPVAEVGMNASEPADAPSAEPTEVAAIPTPEPTPTPTPSPTLELAQTGDEIGSPASLDPNGEAAIPAAAIDAAFNDDPERAFAEFPGPVTVRGTVIGLLSDSPPAISLEGYRRGGIVVADLARGQDDAIDLLASGSVVRLRCASVRRQAATTVLLGCRI</sequence>
<dbReference type="RefSeq" id="WP_093006671.1">
    <property type="nucleotide sequence ID" value="NZ_FNZZ01000004.1"/>
</dbReference>
<dbReference type="Proteomes" id="UP000199214">
    <property type="component" value="Unassembled WGS sequence"/>
</dbReference>
<accession>A0A1H7S7T8</accession>
<feature type="transmembrane region" description="Helical" evidence="2">
    <location>
        <begin position="100"/>
        <end position="117"/>
    </location>
</feature>
<reference evidence="5" key="1">
    <citation type="submission" date="2016-10" db="EMBL/GenBank/DDBJ databases">
        <authorList>
            <person name="Varghese N."/>
            <person name="Submissions S."/>
        </authorList>
    </citation>
    <scope>NUCLEOTIDE SEQUENCE [LARGE SCALE GENOMIC DNA]</scope>
    <source>
        <strain evidence="5">JS21-1</strain>
    </source>
</reference>
<dbReference type="Pfam" id="PF13240">
    <property type="entry name" value="Zn_Ribbon_1"/>
    <property type="match status" value="1"/>
</dbReference>
<dbReference type="OrthoDB" id="7570197at2"/>
<feature type="region of interest" description="Disordered" evidence="1">
    <location>
        <begin position="18"/>
        <end position="94"/>
    </location>
</feature>
<feature type="region of interest" description="Disordered" evidence="1">
    <location>
        <begin position="134"/>
        <end position="183"/>
    </location>
</feature>
<evidence type="ECO:0000259" key="3">
    <source>
        <dbReference type="Pfam" id="PF13240"/>
    </source>
</evidence>
<organism evidence="4 5">
    <name type="scientific">Sphingomonas palmae</name>
    <dbReference type="NCBI Taxonomy" id="1855283"/>
    <lineage>
        <taxon>Bacteria</taxon>
        <taxon>Pseudomonadati</taxon>
        <taxon>Pseudomonadota</taxon>
        <taxon>Alphaproteobacteria</taxon>
        <taxon>Sphingomonadales</taxon>
        <taxon>Sphingomonadaceae</taxon>
        <taxon>Sphingomonas</taxon>
    </lineage>
</organism>
<keyword evidence="2" id="KW-1133">Transmembrane helix</keyword>
<feature type="compositionally biased region" description="Low complexity" evidence="1">
    <location>
        <begin position="134"/>
        <end position="151"/>
    </location>
</feature>
<evidence type="ECO:0000313" key="5">
    <source>
        <dbReference type="Proteomes" id="UP000199214"/>
    </source>
</evidence>
<proteinExistence type="predicted"/>
<evidence type="ECO:0000313" key="4">
    <source>
        <dbReference type="EMBL" id="SEL68379.1"/>
    </source>
</evidence>
<dbReference type="InterPro" id="IPR026870">
    <property type="entry name" value="Zinc_ribbon_dom"/>
</dbReference>
<keyword evidence="5" id="KW-1185">Reference proteome</keyword>
<dbReference type="AlphaFoldDB" id="A0A1H7S7T8"/>
<keyword evidence="2" id="KW-0472">Membrane</keyword>
<dbReference type="EMBL" id="FNZZ01000004">
    <property type="protein sequence ID" value="SEL68379.1"/>
    <property type="molecule type" value="Genomic_DNA"/>
</dbReference>
<name>A0A1H7S7T8_9SPHN</name>
<keyword evidence="2" id="KW-0812">Transmembrane</keyword>
<dbReference type="STRING" id="1855283.SAMN05216382_2468"/>
<gene>
    <name evidence="4" type="ORF">SAMN05216382_2468</name>
</gene>
<evidence type="ECO:0000256" key="1">
    <source>
        <dbReference type="SAM" id="MobiDB-lite"/>
    </source>
</evidence>
<protein>
    <submittedName>
        <fullName evidence="4">Zinc-ribbon domain-containing protein</fullName>
    </submittedName>
</protein>